<evidence type="ECO:0000313" key="8">
    <source>
        <dbReference type="Proteomes" id="UP000604066"/>
    </source>
</evidence>
<dbReference type="Pfam" id="PF00395">
    <property type="entry name" value="SLH"/>
    <property type="match status" value="1"/>
</dbReference>
<dbReference type="EMBL" id="JACCBS010000002">
    <property type="protein sequence ID" value="NYE57672.1"/>
    <property type="molecule type" value="Genomic_DNA"/>
</dbReference>
<dbReference type="InterPro" id="IPR036280">
    <property type="entry name" value="Multihaem_cyt_sf"/>
</dbReference>
<dbReference type="SUPFAM" id="SSF48695">
    <property type="entry name" value="Multiheme cytochromes"/>
    <property type="match status" value="1"/>
</dbReference>
<comment type="caution">
    <text evidence="7">The sequence shown here is derived from an EMBL/GenBank/DDBJ whole genome shotgun (WGS) entry which is preliminary data.</text>
</comment>
<sequence length="558" mass="62278">MKRTVLIVAGIIVSLMLFTGMAFANSTYASQTGKACTYCHADMADFSKLTSEGQAFKNNGFKLPAPTSSYYTENDFAASVDKILGKTLQVSAPTSTVTRQEAYKYIATLLNLKINPSEVNKVLAKFKDSKGVNAAYKSYVAIMVKNNLVSGDKSGKYYYLNAGKVLTKAEAEALLAKAKTLMYKGAPKERTFVTSEKCKTCHPTEYSSWKEDTYHSKMIMKRDEGILKDAVLKWVYDQDGNGTNDGPTIGNVTKETFSILDVQYVIGSKWKQRYLVKNKVTGGLQMLNKQFNRMTGKWENYGSANDWNMMCATCHTTGYRLTSYDPNNPATAKATWSELNVGCEACHGPGSVHVYTKSKLDIWNPAKQTKAEQTRACGYCHIRVENEKYKSPQGNPREDLPAPEVGQTFRPWDDWTKWYPEEVVMPGIQPEDPFDKSYTGDLAGLFKTDVLSTTYGVYEEAKHHQQYQGFIQSKHYKNNILSCNDCHSPHKTKQNATLKDPKATCSTCHGSAFDVEKIMPGTAKTADNLYVRTHTFFAGQTRPSGPTATGKPVYYFGE</sequence>
<feature type="signal peptide" evidence="3">
    <location>
        <begin position="1"/>
        <end position="24"/>
    </location>
</feature>
<dbReference type="Proteomes" id="UP000604066">
    <property type="component" value="Unassembled WGS sequence"/>
</dbReference>
<dbReference type="InterPro" id="IPR051829">
    <property type="entry name" value="Multiheme_Cytochr_ET"/>
</dbReference>
<evidence type="ECO:0000313" key="7">
    <source>
        <dbReference type="EMBL" id="NYE57672.1"/>
    </source>
</evidence>
<dbReference type="Pfam" id="PF13435">
    <property type="entry name" value="Cytochrome_C554"/>
    <property type="match status" value="2"/>
</dbReference>
<protein>
    <submittedName>
        <fullName evidence="7">CXXCH cytochrome family protein</fullName>
    </submittedName>
</protein>
<reference evidence="7 8" key="1">
    <citation type="submission" date="2020-07" db="EMBL/GenBank/DDBJ databases">
        <title>Genomic Encyclopedia of Type Strains, Phase III (KMG-III): the genomes of soil and plant-associated and newly described type strains.</title>
        <authorList>
            <person name="Whitman W."/>
        </authorList>
    </citation>
    <scope>NUCLEOTIDE SEQUENCE [LARGE SCALE GENOMIC DNA]</scope>
    <source>
        <strain evidence="7 8">DSM 11255</strain>
    </source>
</reference>
<dbReference type="InterPro" id="IPR023155">
    <property type="entry name" value="Cyt_c-552/4"/>
</dbReference>
<dbReference type="InterPro" id="IPR010177">
    <property type="entry name" value="Paired_CXXCH_1"/>
</dbReference>
<name>A0ABX2RCQ3_9THEO</name>
<accession>A0ABX2RCQ3</accession>
<feature type="domain" description="Doubled CXXCH motif" evidence="5">
    <location>
        <begin position="482"/>
        <end position="511"/>
    </location>
</feature>
<gene>
    <name evidence="7" type="ORF">HDG70_001387</name>
</gene>
<dbReference type="Gene3D" id="1.10.1130.10">
    <property type="entry name" value="Flavocytochrome C3, Chain A"/>
    <property type="match status" value="2"/>
</dbReference>
<dbReference type="InterPro" id="IPR001119">
    <property type="entry name" value="SLH_dom"/>
</dbReference>
<feature type="domain" description="SLH" evidence="4">
    <location>
        <begin position="125"/>
        <end position="160"/>
    </location>
</feature>
<dbReference type="PANTHER" id="PTHR35038:SF8">
    <property type="entry name" value="C-TYPE POLYHEME CYTOCHROME OMCC"/>
    <property type="match status" value="1"/>
</dbReference>
<evidence type="ECO:0000259" key="4">
    <source>
        <dbReference type="Pfam" id="PF00395"/>
    </source>
</evidence>
<dbReference type="CDD" id="cd08168">
    <property type="entry name" value="Cytochrom_C3"/>
    <property type="match status" value="1"/>
</dbReference>
<keyword evidence="1 3" id="KW-0732">Signal</keyword>
<dbReference type="Pfam" id="PF09699">
    <property type="entry name" value="Paired_CXXCH_1"/>
    <property type="match status" value="1"/>
</dbReference>
<feature type="domain" description="Cytochrome c-552/4" evidence="6">
    <location>
        <begin position="197"/>
        <end position="218"/>
    </location>
</feature>
<feature type="domain" description="Cytochrome c-552/4" evidence="6">
    <location>
        <begin position="304"/>
        <end position="348"/>
    </location>
</feature>
<evidence type="ECO:0000256" key="3">
    <source>
        <dbReference type="SAM" id="SignalP"/>
    </source>
</evidence>
<evidence type="ECO:0000259" key="5">
    <source>
        <dbReference type="Pfam" id="PF09699"/>
    </source>
</evidence>
<evidence type="ECO:0000256" key="1">
    <source>
        <dbReference type="ARBA" id="ARBA00022729"/>
    </source>
</evidence>
<feature type="chain" id="PRO_5045814831" evidence="3">
    <location>
        <begin position="25"/>
        <end position="558"/>
    </location>
</feature>
<keyword evidence="8" id="KW-1185">Reference proteome</keyword>
<keyword evidence="2" id="KW-0677">Repeat</keyword>
<proteinExistence type="predicted"/>
<evidence type="ECO:0000256" key="2">
    <source>
        <dbReference type="ARBA" id="ARBA00022737"/>
    </source>
</evidence>
<dbReference type="PANTHER" id="PTHR35038">
    <property type="entry name" value="DISSIMILATORY SULFITE REDUCTASE SIRA"/>
    <property type="match status" value="1"/>
</dbReference>
<organism evidence="7 8">
    <name type="scientific">Carboxydothermus ferrireducens DSM 11255</name>
    <dbReference type="NCBI Taxonomy" id="1119529"/>
    <lineage>
        <taxon>Bacteria</taxon>
        <taxon>Bacillati</taxon>
        <taxon>Bacillota</taxon>
        <taxon>Clostridia</taxon>
        <taxon>Thermoanaerobacterales</taxon>
        <taxon>Thermoanaerobacteraceae</taxon>
        <taxon>Carboxydothermus</taxon>
    </lineage>
</organism>
<evidence type="ECO:0000259" key="6">
    <source>
        <dbReference type="Pfam" id="PF13435"/>
    </source>
</evidence>
<dbReference type="RefSeq" id="WP_154652736.1">
    <property type="nucleotide sequence ID" value="NZ_ATYG01000017.1"/>
</dbReference>